<keyword evidence="2" id="KW-0479">Metal-binding</keyword>
<evidence type="ECO:0000259" key="6">
    <source>
        <dbReference type="PROSITE" id="PS51471"/>
    </source>
</evidence>
<feature type="domain" description="Fe2OG dioxygenase" evidence="6">
    <location>
        <begin position="105"/>
        <end position="223"/>
    </location>
</feature>
<gene>
    <name evidence="7" type="ORF">METZ01_LOCUS129626</name>
</gene>
<keyword evidence="5" id="KW-0408">Iron</keyword>
<keyword evidence="4" id="KW-0560">Oxidoreductase</keyword>
<dbReference type="GO" id="GO:0051213">
    <property type="term" value="F:dioxygenase activity"/>
    <property type="evidence" value="ECO:0007669"/>
    <property type="project" value="UniProtKB-KW"/>
</dbReference>
<dbReference type="InterPro" id="IPR044862">
    <property type="entry name" value="Pro_4_hyd_alph_FE2OG_OXY"/>
</dbReference>
<dbReference type="EMBL" id="UINC01018305">
    <property type="protein sequence ID" value="SVA76772.1"/>
    <property type="molecule type" value="Genomic_DNA"/>
</dbReference>
<dbReference type="PROSITE" id="PS51471">
    <property type="entry name" value="FE2OG_OXY"/>
    <property type="match status" value="1"/>
</dbReference>
<organism evidence="7">
    <name type="scientific">marine metagenome</name>
    <dbReference type="NCBI Taxonomy" id="408172"/>
    <lineage>
        <taxon>unclassified sequences</taxon>
        <taxon>metagenomes</taxon>
        <taxon>ecological metagenomes</taxon>
    </lineage>
</organism>
<dbReference type="GO" id="GO:0005506">
    <property type="term" value="F:iron ion binding"/>
    <property type="evidence" value="ECO:0007669"/>
    <property type="project" value="InterPro"/>
</dbReference>
<dbReference type="GO" id="GO:0031418">
    <property type="term" value="F:L-ascorbic acid binding"/>
    <property type="evidence" value="ECO:0007669"/>
    <property type="project" value="InterPro"/>
</dbReference>
<dbReference type="AlphaFoldDB" id="A0A381YJI3"/>
<evidence type="ECO:0000256" key="2">
    <source>
        <dbReference type="ARBA" id="ARBA00022723"/>
    </source>
</evidence>
<evidence type="ECO:0000256" key="3">
    <source>
        <dbReference type="ARBA" id="ARBA00022964"/>
    </source>
</evidence>
<evidence type="ECO:0000256" key="5">
    <source>
        <dbReference type="ARBA" id="ARBA00023004"/>
    </source>
</evidence>
<dbReference type="GO" id="GO:0016705">
    <property type="term" value="F:oxidoreductase activity, acting on paired donors, with incorporation or reduction of molecular oxygen"/>
    <property type="evidence" value="ECO:0007669"/>
    <property type="project" value="InterPro"/>
</dbReference>
<evidence type="ECO:0000313" key="7">
    <source>
        <dbReference type="EMBL" id="SVA76772.1"/>
    </source>
</evidence>
<evidence type="ECO:0000256" key="1">
    <source>
        <dbReference type="ARBA" id="ARBA00001961"/>
    </source>
</evidence>
<comment type="cofactor">
    <cofactor evidence="1">
        <name>L-ascorbate</name>
        <dbReference type="ChEBI" id="CHEBI:38290"/>
    </cofactor>
</comment>
<protein>
    <recommendedName>
        <fullName evidence="6">Fe2OG dioxygenase domain-containing protein</fullName>
    </recommendedName>
</protein>
<dbReference type="SUPFAM" id="SSF51197">
    <property type="entry name" value="Clavaminate synthase-like"/>
    <property type="match status" value="1"/>
</dbReference>
<evidence type="ECO:0000256" key="4">
    <source>
        <dbReference type="ARBA" id="ARBA00023002"/>
    </source>
</evidence>
<reference evidence="7" key="1">
    <citation type="submission" date="2018-05" db="EMBL/GenBank/DDBJ databases">
        <authorList>
            <person name="Lanie J.A."/>
            <person name="Ng W.-L."/>
            <person name="Kazmierczak K.M."/>
            <person name="Andrzejewski T.M."/>
            <person name="Davidsen T.M."/>
            <person name="Wayne K.J."/>
            <person name="Tettelin H."/>
            <person name="Glass J.I."/>
            <person name="Rusch D."/>
            <person name="Podicherti R."/>
            <person name="Tsui H.-C.T."/>
            <person name="Winkler M.E."/>
        </authorList>
    </citation>
    <scope>NUCLEOTIDE SEQUENCE</scope>
</reference>
<accession>A0A381YJI3</accession>
<name>A0A381YJI3_9ZZZZ</name>
<sequence length="227" mass="26813">MFYIFPQAIRKEDCEHIISECLDNLEDQFQEAVIDKEAIIDPSFRKTDVAFLNNSSPIQTNKISLFDNHPEHKNWYFEGDNKINKLVYSYVMEANKLFFNYNIDYFEPLQFARYQKDYFYDWHQDFLLDPNNHESRKLSLSLSLSDRDTYEGGYLEFFNGRNIDNKYGGYTEIVVNGTKLTKAETREQASLQGSVVVFDSRDWHRVTPIIKGTRYSLTCWTVGPNLR</sequence>
<dbReference type="Gene3D" id="2.60.120.620">
    <property type="entry name" value="q2cbj1_9rhob like domain"/>
    <property type="match status" value="1"/>
</dbReference>
<dbReference type="InterPro" id="IPR006620">
    <property type="entry name" value="Pro_4_hyd_alph"/>
</dbReference>
<dbReference type="SMART" id="SM00702">
    <property type="entry name" value="P4Hc"/>
    <property type="match status" value="1"/>
</dbReference>
<dbReference type="Pfam" id="PF13640">
    <property type="entry name" value="2OG-FeII_Oxy_3"/>
    <property type="match status" value="1"/>
</dbReference>
<proteinExistence type="predicted"/>
<dbReference type="InterPro" id="IPR005123">
    <property type="entry name" value="Oxoglu/Fe-dep_dioxygenase_dom"/>
</dbReference>
<keyword evidence="3" id="KW-0223">Dioxygenase</keyword>